<comment type="caution">
    <text evidence="1">The sequence shown here is derived from an EMBL/GenBank/DDBJ whole genome shotgun (WGS) entry which is preliminary data.</text>
</comment>
<protein>
    <submittedName>
        <fullName evidence="1">Uncharacterized protein DUF1702</fullName>
    </submittedName>
</protein>
<evidence type="ECO:0000313" key="1">
    <source>
        <dbReference type="EMBL" id="TDV41029.1"/>
    </source>
</evidence>
<accession>A0A4R7UW91</accession>
<dbReference type="Proteomes" id="UP000294927">
    <property type="component" value="Unassembled WGS sequence"/>
</dbReference>
<organism evidence="1 2">
    <name type="scientific">Actinophytocola oryzae</name>
    <dbReference type="NCBI Taxonomy" id="502181"/>
    <lineage>
        <taxon>Bacteria</taxon>
        <taxon>Bacillati</taxon>
        <taxon>Actinomycetota</taxon>
        <taxon>Actinomycetes</taxon>
        <taxon>Pseudonocardiales</taxon>
        <taxon>Pseudonocardiaceae</taxon>
    </lineage>
</organism>
<dbReference type="EMBL" id="SOCP01000021">
    <property type="protein sequence ID" value="TDV41029.1"/>
    <property type="molecule type" value="Genomic_DNA"/>
</dbReference>
<dbReference type="OrthoDB" id="2530105at2"/>
<keyword evidence="2" id="KW-1185">Reference proteome</keyword>
<proteinExistence type="predicted"/>
<reference evidence="1 2" key="1">
    <citation type="submission" date="2019-03" db="EMBL/GenBank/DDBJ databases">
        <title>Genomic Encyclopedia of Archaeal and Bacterial Type Strains, Phase II (KMG-II): from individual species to whole genera.</title>
        <authorList>
            <person name="Goeker M."/>
        </authorList>
    </citation>
    <scope>NUCLEOTIDE SEQUENCE [LARGE SCALE GENOMIC DNA]</scope>
    <source>
        <strain evidence="1 2">DSM 45499</strain>
    </source>
</reference>
<dbReference type="RefSeq" id="WP_133907970.1">
    <property type="nucleotide sequence ID" value="NZ_SOCP01000021.1"/>
</dbReference>
<name>A0A4R7UW91_9PSEU</name>
<evidence type="ECO:0000313" key="2">
    <source>
        <dbReference type="Proteomes" id="UP000294927"/>
    </source>
</evidence>
<gene>
    <name evidence="1" type="ORF">CLV71_12195</name>
</gene>
<dbReference type="Pfam" id="PF08012">
    <property type="entry name" value="DUF1702"/>
    <property type="match status" value="1"/>
</dbReference>
<sequence>MPSFLGSLRQFVLAPKLSAVTFAERGFPGAASPATERLEAIPQAVVCGFEWGIAARDLWELERRLELVEVEQRGFAYEGAAMAFTVRDAMAGGKGTRTRELLLGPGAPHLLLTYIGIGFAMARLPRPLWRTIMPDLTGSPYYPTMTWLAVDGYGFDLAYFHTRRYVDEQKVPAPYPWEGSPEYFPRAVDQGIGRALWFMNGAVPADVAAAVERFPQERHADLWSGVGLAATFAGGASAEGLAELRAASGEHWSQLGLGVVFAIKGREFAGHVPEHSALGCEVLAGLSVAEAVAIADRTEAEPAGPVAQSLPLYELWRNRIRAQLTENTESNSRKAS</sequence>
<dbReference type="AlphaFoldDB" id="A0A4R7UW91"/>
<dbReference type="InterPro" id="IPR012964">
    <property type="entry name" value="DUF1702"/>
</dbReference>